<dbReference type="RefSeq" id="WP_148691328.1">
    <property type="nucleotide sequence ID" value="NZ_CP020477.1"/>
</dbReference>
<name>A0A1W6JZ74_9CREN</name>
<dbReference type="OrthoDB" id="34422at2157"/>
<evidence type="ECO:0000313" key="2">
    <source>
        <dbReference type="EMBL" id="ARM75558.1"/>
    </source>
</evidence>
<feature type="transmembrane region" description="Helical" evidence="1">
    <location>
        <begin position="101"/>
        <end position="123"/>
    </location>
</feature>
<feature type="transmembrane region" description="Helical" evidence="1">
    <location>
        <begin position="193"/>
        <end position="210"/>
    </location>
</feature>
<protein>
    <submittedName>
        <fullName evidence="2">Uncharacterized protein</fullName>
    </submittedName>
</protein>
<keyword evidence="1" id="KW-1133">Transmembrane helix</keyword>
<feature type="transmembrane region" description="Helical" evidence="1">
    <location>
        <begin position="143"/>
        <end position="163"/>
    </location>
</feature>
<dbReference type="Proteomes" id="UP000193404">
    <property type="component" value="Chromosome"/>
</dbReference>
<feature type="transmembrane region" description="Helical" evidence="1">
    <location>
        <begin position="222"/>
        <end position="251"/>
    </location>
</feature>
<keyword evidence="1" id="KW-0472">Membrane</keyword>
<feature type="transmembrane region" description="Helical" evidence="1">
    <location>
        <begin position="170"/>
        <end position="187"/>
    </location>
</feature>
<dbReference type="STRING" id="282676.B6F84_05585"/>
<keyword evidence="1" id="KW-0812">Transmembrane</keyword>
<proteinExistence type="predicted"/>
<sequence length="265" mass="30129">MVSLYLLVFFASIMVTTIIGVIYYTETKVENYTQLFFSFFVLIMMSLMLIGAIVYLYSPSTFSLGIAVAINMISMIIILAFFFSVAENLSKQVIITNKINITFSILIVINEALMGGAFSLAQLGKYAFSNAVTDISISLNSIWFFYPMMIEMLFTIVLGIFLSKNEFYDLIYFALPLIAVSAFPPTILNFSLWTYSAIGIDIIFVAYGILKSNKTWKILYSILTLSLIPIIFNIDIFFGSIMSILMVFYYFSILPDLRTRRAHKH</sequence>
<reference evidence="2 3" key="1">
    <citation type="submission" date="2017-03" db="EMBL/GenBank/DDBJ databases">
        <title>Sulfur activation and transportation mechanism of thermophilic Archaea Acidianus manzaensis YN-25.</title>
        <authorList>
            <person name="Ma Y."/>
            <person name="Yang Y."/>
            <person name="Xia J."/>
        </authorList>
    </citation>
    <scope>NUCLEOTIDE SEQUENCE [LARGE SCALE GENOMIC DNA]</scope>
    <source>
        <strain evidence="2 3">YN-25</strain>
    </source>
</reference>
<dbReference type="KEGG" id="aman:B6F84_05585"/>
<evidence type="ECO:0000256" key="1">
    <source>
        <dbReference type="SAM" id="Phobius"/>
    </source>
</evidence>
<dbReference type="GeneID" id="41590371"/>
<dbReference type="EMBL" id="CP020477">
    <property type="protein sequence ID" value="ARM75558.1"/>
    <property type="molecule type" value="Genomic_DNA"/>
</dbReference>
<feature type="transmembrane region" description="Helical" evidence="1">
    <location>
        <begin position="64"/>
        <end position="89"/>
    </location>
</feature>
<gene>
    <name evidence="2" type="ORF">B6F84_05585</name>
</gene>
<organism evidence="2 3">
    <name type="scientific">Acidianus manzaensis</name>
    <dbReference type="NCBI Taxonomy" id="282676"/>
    <lineage>
        <taxon>Archaea</taxon>
        <taxon>Thermoproteota</taxon>
        <taxon>Thermoprotei</taxon>
        <taxon>Sulfolobales</taxon>
        <taxon>Sulfolobaceae</taxon>
        <taxon>Acidianus</taxon>
    </lineage>
</organism>
<evidence type="ECO:0000313" key="3">
    <source>
        <dbReference type="Proteomes" id="UP000193404"/>
    </source>
</evidence>
<dbReference type="AlphaFoldDB" id="A0A1W6JZ74"/>
<accession>A0A1W6JZ74</accession>
<feature type="transmembrane region" description="Helical" evidence="1">
    <location>
        <begin position="6"/>
        <end position="24"/>
    </location>
</feature>
<keyword evidence="3" id="KW-1185">Reference proteome</keyword>
<feature type="transmembrane region" description="Helical" evidence="1">
    <location>
        <begin position="36"/>
        <end position="58"/>
    </location>
</feature>